<comment type="similarity">
    <text evidence="1">Belongs to the prefoldin subunit beta family.</text>
</comment>
<keyword evidence="5" id="KW-1185">Reference proteome</keyword>
<keyword evidence="2" id="KW-0143">Chaperone</keyword>
<feature type="coiled-coil region" evidence="3">
    <location>
        <begin position="82"/>
        <end position="130"/>
    </location>
</feature>
<accession>A0A2P6U3Q1</accession>
<keyword evidence="3" id="KW-0175">Coiled coil</keyword>
<gene>
    <name evidence="4" type="ORF">C2E21_0315</name>
</gene>
<dbReference type="Gene3D" id="1.10.287.370">
    <property type="match status" value="1"/>
</dbReference>
<name>A0A2P6U3Q1_CHLSO</name>
<dbReference type="GO" id="GO:0016272">
    <property type="term" value="C:prefoldin complex"/>
    <property type="evidence" value="ECO:0007669"/>
    <property type="project" value="InterPro"/>
</dbReference>
<dbReference type="PANTHER" id="PTHR21431">
    <property type="entry name" value="PREFOLDIN SUBUNIT 6"/>
    <property type="match status" value="1"/>
</dbReference>
<dbReference type="GO" id="GO:0006457">
    <property type="term" value="P:protein folding"/>
    <property type="evidence" value="ECO:0007669"/>
    <property type="project" value="InterPro"/>
</dbReference>
<dbReference type="EMBL" id="LHPG02000001">
    <property type="protein sequence ID" value="PRW60942.1"/>
    <property type="molecule type" value="Genomic_DNA"/>
</dbReference>
<reference evidence="4 5" key="1">
    <citation type="journal article" date="2018" name="Plant J.">
        <title>Genome sequences of Chlorella sorokiniana UTEX 1602 and Micractinium conductrix SAG 241.80: implications to maltose excretion by a green alga.</title>
        <authorList>
            <person name="Arriola M.B."/>
            <person name="Velmurugan N."/>
            <person name="Zhang Y."/>
            <person name="Plunkett M.H."/>
            <person name="Hondzo H."/>
            <person name="Barney B.M."/>
        </authorList>
    </citation>
    <scope>NUCLEOTIDE SEQUENCE [LARGE SCALE GENOMIC DNA]</scope>
    <source>
        <strain evidence="5">UTEX 1602</strain>
    </source>
</reference>
<dbReference type="InterPro" id="IPR009053">
    <property type="entry name" value="Prefoldin"/>
</dbReference>
<dbReference type="GO" id="GO:0051087">
    <property type="term" value="F:protein-folding chaperone binding"/>
    <property type="evidence" value="ECO:0007669"/>
    <property type="project" value="TreeGrafter"/>
</dbReference>
<comment type="caution">
    <text evidence="4">The sequence shown here is derived from an EMBL/GenBank/DDBJ whole genome shotgun (WGS) entry which is preliminary data.</text>
</comment>
<dbReference type="CDD" id="cd23161">
    <property type="entry name" value="Prefoldin_6"/>
    <property type="match status" value="1"/>
</dbReference>
<organism evidence="4 5">
    <name type="scientific">Chlorella sorokiniana</name>
    <name type="common">Freshwater green alga</name>
    <dbReference type="NCBI Taxonomy" id="3076"/>
    <lineage>
        <taxon>Eukaryota</taxon>
        <taxon>Viridiplantae</taxon>
        <taxon>Chlorophyta</taxon>
        <taxon>core chlorophytes</taxon>
        <taxon>Trebouxiophyceae</taxon>
        <taxon>Chlorellales</taxon>
        <taxon>Chlorellaceae</taxon>
        <taxon>Chlorella clade</taxon>
        <taxon>Chlorella</taxon>
    </lineage>
</organism>
<dbReference type="STRING" id="3076.A0A2P6U3Q1"/>
<evidence type="ECO:0000256" key="1">
    <source>
        <dbReference type="ARBA" id="ARBA00008045"/>
    </source>
</evidence>
<dbReference type="FunFam" id="1.10.287.370:FF:000003">
    <property type="entry name" value="Prefoldin subunit 6"/>
    <property type="match status" value="1"/>
</dbReference>
<sequence>MSAAQSLQQQLQASLDEFRQIQLDVQQNHRLRQQSMQQQHENEMVLQELKLLADDAAVYKMIGPALVRQEPGEAAANVGKRLEFIGGELRRLDGQLAQLEEKQAKKQAQLVKLQQEAQKAQQAAAQAGAAALGAS</sequence>
<evidence type="ECO:0000256" key="3">
    <source>
        <dbReference type="SAM" id="Coils"/>
    </source>
</evidence>
<dbReference type="Proteomes" id="UP000239899">
    <property type="component" value="Unassembled WGS sequence"/>
</dbReference>
<proteinExistence type="inferred from homology"/>
<dbReference type="GO" id="GO:0051131">
    <property type="term" value="P:chaperone-mediated protein complex assembly"/>
    <property type="evidence" value="ECO:0007669"/>
    <property type="project" value="TreeGrafter"/>
</dbReference>
<evidence type="ECO:0000313" key="5">
    <source>
        <dbReference type="Proteomes" id="UP000239899"/>
    </source>
</evidence>
<dbReference type="GO" id="GO:0005737">
    <property type="term" value="C:cytoplasm"/>
    <property type="evidence" value="ECO:0007669"/>
    <property type="project" value="TreeGrafter"/>
</dbReference>
<dbReference type="Pfam" id="PF01920">
    <property type="entry name" value="Prefoldin_2"/>
    <property type="match status" value="1"/>
</dbReference>
<dbReference type="GO" id="GO:0009409">
    <property type="term" value="P:response to cold"/>
    <property type="evidence" value="ECO:0007669"/>
    <property type="project" value="UniProtKB-ARBA"/>
</dbReference>
<evidence type="ECO:0000256" key="2">
    <source>
        <dbReference type="ARBA" id="ARBA00023186"/>
    </source>
</evidence>
<dbReference type="SUPFAM" id="SSF46579">
    <property type="entry name" value="Prefoldin"/>
    <property type="match status" value="1"/>
</dbReference>
<dbReference type="GO" id="GO:0051082">
    <property type="term" value="F:unfolded protein binding"/>
    <property type="evidence" value="ECO:0007669"/>
    <property type="project" value="InterPro"/>
</dbReference>
<dbReference type="InterPro" id="IPR002777">
    <property type="entry name" value="PFD_beta-like"/>
</dbReference>
<dbReference type="PANTHER" id="PTHR21431:SF0">
    <property type="entry name" value="PREFOLDIN SUBUNIT 6"/>
    <property type="match status" value="1"/>
</dbReference>
<protein>
    <submittedName>
        <fullName evidence="4">Prefoldin subunit 6</fullName>
    </submittedName>
</protein>
<dbReference type="AlphaFoldDB" id="A0A2P6U3Q1"/>
<evidence type="ECO:0000313" key="4">
    <source>
        <dbReference type="EMBL" id="PRW60942.1"/>
    </source>
</evidence>
<dbReference type="OrthoDB" id="248120at2759"/>